<dbReference type="PANTHER" id="PTHR14514:SF4">
    <property type="entry name" value="NESPRIN-2"/>
    <property type="match status" value="1"/>
</dbReference>
<keyword evidence="2" id="KW-0597">Phosphoprotein</keyword>
<keyword evidence="4" id="KW-0677">Repeat</keyword>
<feature type="topological domain" description="Cytoplasmic" evidence="9">
    <location>
        <begin position="1"/>
        <end position="4924"/>
    </location>
</feature>
<dbReference type="FunFam" id="1.20.58.60:FF:000041">
    <property type="entry name" value="Nesprin-1 isoform 1"/>
    <property type="match status" value="1"/>
</dbReference>
<dbReference type="PANTHER" id="PTHR14514">
    <property type="entry name" value="PKA ANCHORING PROTEIN"/>
    <property type="match status" value="1"/>
</dbReference>
<evidence type="ECO:0000256" key="5">
    <source>
        <dbReference type="ARBA" id="ARBA00022989"/>
    </source>
</evidence>
<feature type="region of interest" description="Disordered" evidence="11">
    <location>
        <begin position="2250"/>
        <end position="2293"/>
    </location>
</feature>
<dbReference type="SUPFAM" id="SSF46966">
    <property type="entry name" value="Spectrin repeat"/>
    <property type="match status" value="12"/>
</dbReference>
<dbReference type="SMART" id="SM01249">
    <property type="entry name" value="KASH"/>
    <property type="match status" value="1"/>
</dbReference>
<dbReference type="InterPro" id="IPR056887">
    <property type="entry name" value="SYNE1/2_dom"/>
</dbReference>
<reference evidence="14" key="1">
    <citation type="submission" date="2023-04" db="EMBL/GenBank/DDBJ databases">
        <title>Chromosome-level genome of Chaenocephalus aceratus.</title>
        <authorList>
            <person name="Park H."/>
        </authorList>
    </citation>
    <scope>NUCLEOTIDE SEQUENCE</scope>
    <source>
        <strain evidence="14">DE</strain>
        <tissue evidence="14">Muscle</tissue>
    </source>
</reference>
<evidence type="ECO:0000256" key="9">
    <source>
        <dbReference type="PROSITE-ProRule" id="PRU00385"/>
    </source>
</evidence>
<feature type="region of interest" description="Disordered" evidence="11">
    <location>
        <begin position="594"/>
        <end position="616"/>
    </location>
</feature>
<comment type="subcellular location">
    <subcellularLocation>
        <location evidence="8">Nucleus outer membrane</location>
        <topology evidence="8">Single-pass type IV membrane protein</topology>
    </subcellularLocation>
</comment>
<feature type="compositionally biased region" description="Acidic residues" evidence="11">
    <location>
        <begin position="4419"/>
        <end position="4428"/>
    </location>
</feature>
<proteinExistence type="inferred from homology"/>
<evidence type="ECO:0000313" key="15">
    <source>
        <dbReference type="Proteomes" id="UP001228049"/>
    </source>
</evidence>
<evidence type="ECO:0000313" key="14">
    <source>
        <dbReference type="EMBL" id="KAK1894107.1"/>
    </source>
</evidence>
<feature type="compositionally biased region" description="Basic and acidic residues" evidence="11">
    <location>
        <begin position="116"/>
        <end position="169"/>
    </location>
</feature>
<dbReference type="InterPro" id="IPR012315">
    <property type="entry name" value="KASH"/>
</dbReference>
<dbReference type="Proteomes" id="UP001228049">
    <property type="component" value="Unassembled WGS sequence"/>
</dbReference>
<accession>A0AAD9C3Y6</accession>
<feature type="region of interest" description="Disordered" evidence="11">
    <location>
        <begin position="2590"/>
        <end position="2621"/>
    </location>
</feature>
<keyword evidence="10" id="KW-0175">Coiled coil</keyword>
<dbReference type="InterPro" id="IPR018159">
    <property type="entry name" value="Spectrin/alpha-actinin"/>
</dbReference>
<feature type="region of interest" description="Disordered" evidence="11">
    <location>
        <begin position="2516"/>
        <end position="2555"/>
    </location>
</feature>
<evidence type="ECO:0000256" key="11">
    <source>
        <dbReference type="SAM" id="MobiDB-lite"/>
    </source>
</evidence>
<evidence type="ECO:0000256" key="10">
    <source>
        <dbReference type="SAM" id="Coils"/>
    </source>
</evidence>
<dbReference type="InterPro" id="IPR002017">
    <property type="entry name" value="Spectrin_repeat"/>
</dbReference>
<keyword evidence="7" id="KW-0539">Nucleus</keyword>
<feature type="domain" description="KASH" evidence="13">
    <location>
        <begin position="4916"/>
        <end position="4975"/>
    </location>
</feature>
<evidence type="ECO:0000256" key="12">
    <source>
        <dbReference type="SAM" id="Phobius"/>
    </source>
</evidence>
<name>A0AAD9C3Y6_DISEL</name>
<evidence type="ECO:0000256" key="3">
    <source>
        <dbReference type="ARBA" id="ARBA00022692"/>
    </source>
</evidence>
<comment type="caution">
    <text evidence="14">The sequence shown here is derived from an EMBL/GenBank/DDBJ whole genome shotgun (WGS) entry which is preliminary data.</text>
</comment>
<evidence type="ECO:0000256" key="6">
    <source>
        <dbReference type="ARBA" id="ARBA00023136"/>
    </source>
</evidence>
<feature type="transmembrane region" description="Helical" evidence="12">
    <location>
        <begin position="4925"/>
        <end position="4945"/>
    </location>
</feature>
<keyword evidence="6 9" id="KW-0472">Membrane</keyword>
<comment type="similarity">
    <text evidence="1">Belongs to the nesprin family.</text>
</comment>
<feature type="topological domain" description="Perinuclear space" evidence="9">
    <location>
        <begin position="4946"/>
        <end position="4975"/>
    </location>
</feature>
<feature type="coiled-coil region" evidence="10">
    <location>
        <begin position="2111"/>
        <end position="2138"/>
    </location>
</feature>
<evidence type="ECO:0000256" key="2">
    <source>
        <dbReference type="ARBA" id="ARBA00022553"/>
    </source>
</evidence>
<dbReference type="GO" id="GO:0005640">
    <property type="term" value="C:nuclear outer membrane"/>
    <property type="evidence" value="ECO:0007669"/>
    <property type="project" value="UniProtKB-SubCell"/>
</dbReference>
<feature type="coiled-coil region" evidence="10">
    <location>
        <begin position="3301"/>
        <end position="3363"/>
    </location>
</feature>
<feature type="compositionally biased region" description="Basic and acidic residues" evidence="11">
    <location>
        <begin position="2258"/>
        <end position="2293"/>
    </location>
</feature>
<dbReference type="Gene3D" id="1.20.58.60">
    <property type="match status" value="10"/>
</dbReference>
<feature type="region of interest" description="Disordered" evidence="11">
    <location>
        <begin position="103"/>
        <end position="169"/>
    </location>
</feature>
<dbReference type="CDD" id="cd00176">
    <property type="entry name" value="SPEC"/>
    <property type="match status" value="3"/>
</dbReference>
<dbReference type="Pfam" id="PF00435">
    <property type="entry name" value="Spectrin"/>
    <property type="match status" value="2"/>
</dbReference>
<feature type="region of interest" description="Disordered" evidence="11">
    <location>
        <begin position="4419"/>
        <end position="4456"/>
    </location>
</feature>
<feature type="compositionally biased region" description="Polar residues" evidence="11">
    <location>
        <begin position="259"/>
        <end position="268"/>
    </location>
</feature>
<evidence type="ECO:0000256" key="7">
    <source>
        <dbReference type="ARBA" id="ARBA00023242"/>
    </source>
</evidence>
<evidence type="ECO:0000256" key="1">
    <source>
        <dbReference type="ARBA" id="ARBA00008619"/>
    </source>
</evidence>
<evidence type="ECO:0000259" key="13">
    <source>
        <dbReference type="PROSITE" id="PS51049"/>
    </source>
</evidence>
<feature type="region of interest" description="Disordered" evidence="11">
    <location>
        <begin position="1801"/>
        <end position="1828"/>
    </location>
</feature>
<gene>
    <name evidence="14" type="ORF">KUDE01_019566</name>
</gene>
<feature type="region of interest" description="Disordered" evidence="11">
    <location>
        <begin position="46"/>
        <end position="65"/>
    </location>
</feature>
<dbReference type="FunFam" id="1.20.58.60:FF:000126">
    <property type="entry name" value="Spectrin repeat containing, nuclear envelope 1a"/>
    <property type="match status" value="1"/>
</dbReference>
<feature type="coiled-coil region" evidence="10">
    <location>
        <begin position="3647"/>
        <end position="3674"/>
    </location>
</feature>
<dbReference type="SMART" id="SM00150">
    <property type="entry name" value="SPEC"/>
    <property type="match status" value="11"/>
</dbReference>
<keyword evidence="15" id="KW-1185">Reference proteome</keyword>
<dbReference type="EMBL" id="JASDAP010000011">
    <property type="protein sequence ID" value="KAK1894107.1"/>
    <property type="molecule type" value="Genomic_DNA"/>
</dbReference>
<feature type="region of interest" description="Disordered" evidence="11">
    <location>
        <begin position="4536"/>
        <end position="4555"/>
    </location>
</feature>
<dbReference type="Pfam" id="PF25035">
    <property type="entry name" value="SYNE1"/>
    <property type="match status" value="1"/>
</dbReference>
<keyword evidence="5 12" id="KW-1133">Transmembrane helix</keyword>
<dbReference type="Pfam" id="PF10541">
    <property type="entry name" value="KASH"/>
    <property type="match status" value="1"/>
</dbReference>
<feature type="coiled-coil region" evidence="10">
    <location>
        <begin position="813"/>
        <end position="840"/>
    </location>
</feature>
<feature type="region of interest" description="Disordered" evidence="11">
    <location>
        <begin position="254"/>
        <end position="273"/>
    </location>
</feature>
<feature type="region of interest" description="Disordered" evidence="11">
    <location>
        <begin position="2314"/>
        <end position="2359"/>
    </location>
</feature>
<evidence type="ECO:0000256" key="4">
    <source>
        <dbReference type="ARBA" id="ARBA00022737"/>
    </source>
</evidence>
<feature type="coiled-coil region" evidence="10">
    <location>
        <begin position="3570"/>
        <end position="3607"/>
    </location>
</feature>
<sequence>MIDKEQTSIQVKKLTENKDLTSADVQPDKAAVKMTKLEVCTGPKDVKKSGVQEKHPKVCTPDVKPEKAAVKTRAEVPQIPTGRQVNVAQSYSTQFTSVASAALKPSQAGTTFADTSKQDTVKPRETGIKLEVLKTKQEKPKEVKDSNLQEAHAKVSTKDVNDSPKTLDEESIKMEKILKGAEECILKPGKEATKKEHEITSVTKAKAPGIDIDQTSIQSQEVAENKNLSSADALPENTAVQMTRVEVGKGLVKEHGFQKEQQPSTQATKQEHKIMPVTIEKSSRIVADQTTGHLGTKLPENKDLSSDVVQPEKTAVKMTRLEVCTGPGVQEEHPIVCTPDVKPENAAIKTKEQVPQIPTESQKNVAQRDSTQLTSVASAAVKPSKAEKTLAEISSSKQDTVKPSETGFKLDVMKTTQESPEDVKVKDHNKQEVHAKVLTKNVQDSSRSLDIKSVKIEKIHGGAEVQVLQPGTQVTIKAAKTSRIVIDPTCIHVEKVPENKDQTSADVGPEKASVKMTMIEVKSKETPKGGKDCEVQEVHAEVSTKVQDAPQSLEEKYVKTVKMTSIEVPESFTDSLSEPSLVPSALRERQATYAKDIKKEEKKEGKNRSTQEEEREKIVNLGKRNVPLPMAKTPTTADMRTMDATQAVHTSGIIWREVTLVEGSPSQENKAQAATTVRKPEKLVLEEPEESTVRKVFTEVQLLSGTGPTSPLTEGKPLEGAPEALISSTSDLENRLSRLVSRVLSCKNYPAELSPAAMAKQLEEAQECRDNCPGTKSEAENKEALECVEDKWSTAVQDAAAVIQSKEVQLQLVRDYCAQCEAAKTTLERLTAELEAVRMSPEESIPKETERLLSLQRSMEENRTVLGELLLTYTKLCPNLSWSERATAQTVQKSLQEKWRGLERAVERNLYHTKVRFQDTSSLLSAISGLKKHLETIDKDLEAKSPTVTQWNCKKAKQLMVANAEVKAAQQTHLHLQQLSDVLLPSTPSEKETTEIKQGLQRVKDQIRQTEELISYQTQNSSNPIMEKMLMVMRDGLSWAKQTESDIEGRRKRVALLPENVHRQLRDHKKMQSEVITKQDQLELLVEEVEELLPQLDQAEEVPMVRSSLDSLHKLSESTTEKLAKAVREIESGLQTREKLSEQIADLESWVLAHLHKEASRSPDSELKGPADTERRVRQIQETLAEAEKQAAVCEALLMKSKDIAPELSISENCQLYDKLTNLQEDIRAISSYEKATKKELDDLTQNLDSSKKNVVKIETSLRQMLVDLSRHRFPITNESLQAFERFKHMILEHKSQADLLQSLIPKEKSKELYSVISELLRKMVTLEIKAKGHETYLNQRQCVEDLRESVQQQVSHTKDDSTALEDKYKVCQTLLIQLPLIRYMSEEAGSKLEMISADIYPSQLSTERQRLKKNEESLDTLELTLYNNLSIIELNLLKELDLDSEKVATQAFLLKTQQELQTIPSSEPNETVINNEYQRVMSLKKTVQSRMRALELLEQKKGNRQGSGFQDVMDLKKSVFSECDHQMANITQAKKSLSRYTCAVTQAAQFLRDIEVSLLPPQGSAGLCSDRLPETQQALASLQQQFQTHVEQLQKQDALHPYLCPQKVEQLQENILSQLLVRMSTLQATGHIRLEYLSSCADHYRKYTKSQDEILQSVKSAESSLSQFICHKVTCLADCIDQQTKLGVLSEEVESLQRRLEELNEWCPERSCRGGRESAVASVWKHVSRLRRCIHELTTRSKQRIAEWSEITNSVEKASSLLEQVEGEHPDVSRMKASTEDLQDLLQSWEQYQDSLDSAGHAGSIQQCEAEEQGGSEGSQDGAGGREKLREEMQGVQVWLEAADGLLSEMQQSRSTQELQEVHSQLCNHKALLQRIMESLKMKYSDSLVPVEIESQLQEVTQSLQQVEVKVGEAVERSGPVHRLGAKLSEIQAGLMSVQKRLEQKSPNRVWDELDVWHSCLAALEVDMQDLENPEEALMLTERLVEVQQLHSQLAKQAEQRTTLISKIPTWLQEHQEMISSSKSWMAEAKSWLATPCTYTTAKCLSSHVHTLQMVLDDSAQIRKTLQGFSSVLQEMSQVCDVTTLQEKLLEADQQVAHVQDSFTAPLSHLGHAADEVEAVETEVRCMENDVAEIKILLSSPETFPSPKEESFKSVEQKIQSMRRTITEIQKCKSDLCLPEKAEETLTKIPALFIQQPTTPVQTNAPSLQQTASGPQLFKSTSEDAEKEGVEGHIRIVRVKENVLKQSGVSLQTVEHSSAEQRQSPDRTQREHQGVLQAEEARESKGSEEQRVAEGGGGVLWWLWDAFLGAPPEAQETEGATGQSTEPTKEDRQDVEGPTDPTEASSSEALSKPLGTVRTQTLPESMELMKGQRGLAWRGDDPEGARVCLGLSAALTLLSSPSLPVTLEQRGSAVLHVCLERVGQLELWLQEAQRSLVARGAAAGATTMQDSVEQQLLTCQDMFLEIERRVSSMAALGPAADQQQQDEAAELLSSKLELLKANLVSFQQLLQDRQGEEKTLTHNETQGQKSAAQSERHLESRLQRSSSVQEIFSSPRNKLLRQSSLQQQKELEQQLTEQRGLTQAIALQGGRGRLHSPDTEDQSPLSPRWPPAGSAVHEDAAHRKWDGLHSQLLSLAESWLLPPSEASSVDGSHETLDEGLFHLLHGASLSLSSFNNLLHSPAGTTHEEDTQLRLLQLQLSLIFRSEVSRVLGSERGHQCVEALCRVLCVVQAALSSREQQLTHLQEEAAQQQAVVQMQESLQQQVEQVSSLMEEAHQHHLPASLIQQASQLQDELDTSLGGVRSRCEELKHSVELQQQYERLVLSLQELLVLGPERLAQQPDAELCDRAHLQQQLSSHTKFFQFLGHHFRILQNLTHRVPESILQRWQGVVMGLQVEVARLQQQGLDQGTRMQETLQMWSQWEEDRALSDSLLSPIESSSIKMHKEGNSEERISEKLSVYQDLHGALQENKARFSRMLEAGLRLQEAGCRGVGVANSKLEARWRALHKKVEHQRTNVDKKRKLRSRFLRDSAVLADWVGGAREMIDRCQLSVSAEEEMDVEQRRDHYFQFVVLTKGMEAKSGLKVAVNGAGTQLLQMREEEDGDLEINLEDKDTSDPDLCSINAQLRQMELDWSRLLADVPVTQQALHKEALSDLQAWLLSAESQLEEHRSRITKTSPNTDRSQLLKHCKECQTEMSAHHATLDFVSQPRQTCSSDEGQRGRYEHNLFAEEQGRLNHQWLSLQGTLQSQIQKLEQELRSRLEHEAHLQQINSWITDQILWMKSAQMPSSQTELLQSISTCQDLEEKIRQRCEALQEMRGKLDGGENSSCDLMSKTDTSIQACAALTQQHDSVKQRLVEAQQLWDCVEKQLKQMRLKTVRRSQTLEYHSSPQLCLQAHRDLHGKLQQLLHEETAASEAEWDRLNQSVSSLKDIISPTAETLLTQQLDRQRHSWTESSRALDQQVQRGQDVLQLWEVYALPAASLSARLQTLQSDVSSALSGAPGEHDTVEQLTVRVHNAQSLLERTDSLQSDLEGVLKVSKDLTGHLDPLAASLVQSESRLLARGVQQLSQMATRKLGQLQEELQRLQEFESVLKSLEGNLQLWQERLQDVSPTADQSGLLELSGLSADLDVLNEQSCSLTVGDAAARRLQRLNNRWTETSARAEETCSELQTEALRRQSFEQKCESWMSFLQRMEDSLAVDVAGSYTGLRQQLCTHKRFQTELFSGHQILHSVITEALHLLQRGEVEDRSDFILKLTHLREHWQGAVQRADQRRCLVEGLLRNWHLYSRSLKKLQRFLTETQTLLPPAGPAHCSLQQLRRSLQDLQHTELLFQRYQCSFIHTLEVGRQLFSMGDEETQTQLQTDLGNLQEDWEKLHSLLGRRMDLTDAIVQNWERCEAGLGDSTLQLKDLKTRLNESMPDFAEELQSAEKYIKENEDCLEDWAESLTELSTMKTDLSQYIIADDVLLLQEQVEHLHCQWEELCLKVSMRKQEIEDRLNAWIIFKEKNKELCEWLAQMENKVAHNSDLNIEEMVEKLKKDCMEEINLFSENKTHLKQLGEQLITASNKTKETEVNDKLKDINDRWQHLFDHIEARVGKLKETLVTVQQLDKNMSNLRMWLSRIEAELTKPVVYDVCHSEEIQRKLAEQQELQWDIEQHTESVASVLTLCDVLLHDADACGSDAENDSIQQTTRSLDRRWRNICATSMERRMRIEETWRLWSSPDSANVLYTSAKEELKKFEAFQRQVHERLTQLELVNKQYRRLARENRTDAASKLKLLVQEGNQRWDSLQKRVVSVLRRLKHFTSQREDFEGTREGILVWLTEMDLQLTNVEHFSESDVEDKMRQLNGFQQEITLNTNKIDALIVFGENLIQKSAPLDAVLMEDELEELHSYCQEVFGRVSRFHHRLVHRRPFLEEERDLSDLDDSPDLTSGTSWEESRKKDEEEEDVPAGGAAGRQVMCQLLAPPLERSGRETPVSVDSIPLEWDHTVDVGGSSSHEDDEEDTTYFSTLSDVQVTKSSESFVKATVRAVNAVSGKSVSDPPSWHQPISPKRKRVPREMIRGLSASPSHTSSTPFHQQGYAKLMSECSGSINTVKRVKLILNDEEEPEDQGLTVSTADKQTSTGVIERWELLQGQKLNNETDIKQDLEQWQKLNSDLCDVTSWLGRVLPELERLQRIAPATSIRDIEVNIRKLKEMQKSFNSYKCLMISTNLSSRHFLCGDSAELQELQEALSSANSSWPQACSGLESWERRLHAALMQCQEFHETLHSLLLWLAQAENKLNAVNVSDTSTPRSVLLEHQDTLTALQEELCGRQRQVSSLQEISSQLLLEDSREDSVEAKEKVHVIGNKLQLLLRQVAAHLSTLQGTLETCSSGTEMDSIGLGTLQKEEAAGLHAAIRPPATKSSRERRDSPPQRPFLHRVLRAAFPLHLLLLLLLVLACLVPVSEDNYSCTLSNNFARSFYPMLRYTNGPPPT</sequence>
<organism evidence="14 15">
    <name type="scientific">Dissostichus eleginoides</name>
    <name type="common">Patagonian toothfish</name>
    <name type="synonym">Dissostichus amissus</name>
    <dbReference type="NCBI Taxonomy" id="100907"/>
    <lineage>
        <taxon>Eukaryota</taxon>
        <taxon>Metazoa</taxon>
        <taxon>Chordata</taxon>
        <taxon>Craniata</taxon>
        <taxon>Vertebrata</taxon>
        <taxon>Euteleostomi</taxon>
        <taxon>Actinopterygii</taxon>
        <taxon>Neopterygii</taxon>
        <taxon>Teleostei</taxon>
        <taxon>Neoteleostei</taxon>
        <taxon>Acanthomorphata</taxon>
        <taxon>Eupercaria</taxon>
        <taxon>Perciformes</taxon>
        <taxon>Notothenioidei</taxon>
        <taxon>Nototheniidae</taxon>
        <taxon>Dissostichus</taxon>
    </lineage>
</organism>
<evidence type="ECO:0000256" key="8">
    <source>
        <dbReference type="ARBA" id="ARBA00046312"/>
    </source>
</evidence>
<feature type="compositionally biased region" description="Polar residues" evidence="11">
    <location>
        <begin position="2544"/>
        <end position="2555"/>
    </location>
</feature>
<protein>
    <submittedName>
        <fullName evidence="14">Nesprin-2</fullName>
    </submittedName>
</protein>
<feature type="coiled-coil region" evidence="10">
    <location>
        <begin position="1234"/>
        <end position="1261"/>
    </location>
</feature>
<keyword evidence="3 9" id="KW-0812">Transmembrane</keyword>
<dbReference type="PROSITE" id="PS51049">
    <property type="entry name" value="KASH"/>
    <property type="match status" value="1"/>
</dbReference>
<feature type="compositionally biased region" description="Basic and acidic residues" evidence="11">
    <location>
        <begin position="46"/>
        <end position="56"/>
    </location>
</feature>
<feature type="compositionally biased region" description="Polar residues" evidence="11">
    <location>
        <begin position="2523"/>
        <end position="2534"/>
    </location>
</feature>